<dbReference type="SUPFAM" id="SSF54106">
    <property type="entry name" value="LysM domain"/>
    <property type="match status" value="1"/>
</dbReference>
<evidence type="ECO:0000259" key="2">
    <source>
        <dbReference type="PROSITE" id="PS51782"/>
    </source>
</evidence>
<dbReference type="PANTHER" id="PTHR33414">
    <property type="entry name" value="PROTEIN PLASTID MOVEMENT IMPAIRED 1-RELATED 1"/>
    <property type="match status" value="1"/>
</dbReference>
<accession>A0ABU6S9B2</accession>
<dbReference type="InterPro" id="IPR036779">
    <property type="entry name" value="LysM_dom_sf"/>
</dbReference>
<dbReference type="PANTHER" id="PTHR33414:SF1">
    <property type="entry name" value="PROTEIN PLASTID MOVEMENT IMPAIRED 1-RELATED 1"/>
    <property type="match status" value="1"/>
</dbReference>
<evidence type="ECO:0000313" key="4">
    <source>
        <dbReference type="Proteomes" id="UP001341840"/>
    </source>
</evidence>
<dbReference type="SMART" id="SM00257">
    <property type="entry name" value="LysM"/>
    <property type="match status" value="1"/>
</dbReference>
<dbReference type="PROSITE" id="PS51782">
    <property type="entry name" value="LYSM"/>
    <property type="match status" value="1"/>
</dbReference>
<dbReference type="InterPro" id="IPR039614">
    <property type="entry name" value="PMI1-like"/>
</dbReference>
<comment type="caution">
    <text evidence="3">The sequence shown here is derived from an EMBL/GenBank/DDBJ whole genome shotgun (WGS) entry which is preliminary data.</text>
</comment>
<keyword evidence="4" id="KW-1185">Reference proteome</keyword>
<feature type="region of interest" description="Disordered" evidence="1">
    <location>
        <begin position="1"/>
        <end position="27"/>
    </location>
</feature>
<dbReference type="Pfam" id="PF01476">
    <property type="entry name" value="LysM"/>
    <property type="match status" value="1"/>
</dbReference>
<evidence type="ECO:0000256" key="1">
    <source>
        <dbReference type="SAM" id="MobiDB-lite"/>
    </source>
</evidence>
<dbReference type="CDD" id="cd00118">
    <property type="entry name" value="LysM"/>
    <property type="match status" value="1"/>
</dbReference>
<sequence>MEKPDLSLVAKVEKKDNKKDDNTSEEELIPQFKITEVHVAGVKNEPQKKKLWETTTQQQSGSRWLLAKGMGKGNKLPLKSKGALKSGAPVTTKVPPGDTLWSISSRILGSGSKWKELAKFNPLIRNPNVIIPSDTIRLS</sequence>
<evidence type="ECO:0000313" key="3">
    <source>
        <dbReference type="EMBL" id="MED6133041.1"/>
    </source>
</evidence>
<dbReference type="Gene3D" id="3.10.350.10">
    <property type="entry name" value="LysM domain"/>
    <property type="match status" value="1"/>
</dbReference>
<gene>
    <name evidence="3" type="ORF">PIB30_024563</name>
</gene>
<feature type="domain" description="LysM" evidence="2">
    <location>
        <begin position="90"/>
        <end position="138"/>
    </location>
</feature>
<dbReference type="InterPro" id="IPR018392">
    <property type="entry name" value="LysM"/>
</dbReference>
<feature type="compositionally biased region" description="Basic and acidic residues" evidence="1">
    <location>
        <begin position="1"/>
        <end position="22"/>
    </location>
</feature>
<dbReference type="Proteomes" id="UP001341840">
    <property type="component" value="Unassembled WGS sequence"/>
</dbReference>
<name>A0ABU6S9B2_9FABA</name>
<dbReference type="EMBL" id="JASCZI010060503">
    <property type="protein sequence ID" value="MED6133041.1"/>
    <property type="molecule type" value="Genomic_DNA"/>
</dbReference>
<proteinExistence type="predicted"/>
<protein>
    <recommendedName>
        <fullName evidence="2">LysM domain-containing protein</fullName>
    </recommendedName>
</protein>
<reference evidence="3 4" key="1">
    <citation type="journal article" date="2023" name="Plants (Basel)">
        <title>Bridging the Gap: Combining Genomics and Transcriptomics Approaches to Understand Stylosanthes scabra, an Orphan Legume from the Brazilian Caatinga.</title>
        <authorList>
            <person name="Ferreira-Neto J.R.C."/>
            <person name="da Silva M.D."/>
            <person name="Binneck E."/>
            <person name="de Melo N.F."/>
            <person name="da Silva R.H."/>
            <person name="de Melo A.L.T.M."/>
            <person name="Pandolfi V."/>
            <person name="Bustamante F.O."/>
            <person name="Brasileiro-Vidal A.C."/>
            <person name="Benko-Iseppon A.M."/>
        </authorList>
    </citation>
    <scope>NUCLEOTIDE SEQUENCE [LARGE SCALE GENOMIC DNA]</scope>
    <source>
        <tissue evidence="3">Leaves</tissue>
    </source>
</reference>
<organism evidence="3 4">
    <name type="scientific">Stylosanthes scabra</name>
    <dbReference type="NCBI Taxonomy" id="79078"/>
    <lineage>
        <taxon>Eukaryota</taxon>
        <taxon>Viridiplantae</taxon>
        <taxon>Streptophyta</taxon>
        <taxon>Embryophyta</taxon>
        <taxon>Tracheophyta</taxon>
        <taxon>Spermatophyta</taxon>
        <taxon>Magnoliopsida</taxon>
        <taxon>eudicotyledons</taxon>
        <taxon>Gunneridae</taxon>
        <taxon>Pentapetalae</taxon>
        <taxon>rosids</taxon>
        <taxon>fabids</taxon>
        <taxon>Fabales</taxon>
        <taxon>Fabaceae</taxon>
        <taxon>Papilionoideae</taxon>
        <taxon>50 kb inversion clade</taxon>
        <taxon>dalbergioids sensu lato</taxon>
        <taxon>Dalbergieae</taxon>
        <taxon>Pterocarpus clade</taxon>
        <taxon>Stylosanthes</taxon>
    </lineage>
</organism>